<evidence type="ECO:0000313" key="7">
    <source>
        <dbReference type="EMBL" id="MYM22504.1"/>
    </source>
</evidence>
<evidence type="ECO:0000256" key="3">
    <source>
        <dbReference type="ARBA" id="ARBA00022692"/>
    </source>
</evidence>
<keyword evidence="2" id="KW-0488">Methylation</keyword>
<sequence length="141" mass="14672">MKRIQQGFTLIEVMIVVAIVGILMAVAVPAYSDYVTRGRLSEAFTALGGAQPAAEQFWSNTRSYSGFDSSPSFPGTGTNFTYALSNATASTYTITATGTGKMAGFVYTINESGGHATTGSPTGWGTSTSCWVDHKGGACSN</sequence>
<feature type="transmembrane region" description="Helical" evidence="6">
    <location>
        <begin position="7"/>
        <end position="31"/>
    </location>
</feature>
<proteinExistence type="predicted"/>
<evidence type="ECO:0000256" key="4">
    <source>
        <dbReference type="ARBA" id="ARBA00022989"/>
    </source>
</evidence>
<protein>
    <submittedName>
        <fullName evidence="7">Prepilin-type N-terminal cleavage/methylation domain-containing protein</fullName>
    </submittedName>
</protein>
<evidence type="ECO:0000256" key="5">
    <source>
        <dbReference type="ARBA" id="ARBA00023136"/>
    </source>
</evidence>
<dbReference type="Proteomes" id="UP000479335">
    <property type="component" value="Unassembled WGS sequence"/>
</dbReference>
<dbReference type="InterPro" id="IPR012902">
    <property type="entry name" value="N_methyl_site"/>
</dbReference>
<dbReference type="InterPro" id="IPR031982">
    <property type="entry name" value="PilE-like"/>
</dbReference>
<dbReference type="GO" id="GO:0016020">
    <property type="term" value="C:membrane"/>
    <property type="evidence" value="ECO:0007669"/>
    <property type="project" value="UniProtKB-SubCell"/>
</dbReference>
<dbReference type="InterPro" id="IPR045584">
    <property type="entry name" value="Pilin-like"/>
</dbReference>
<evidence type="ECO:0000256" key="1">
    <source>
        <dbReference type="ARBA" id="ARBA00004167"/>
    </source>
</evidence>
<accession>A0A6L8K9L0</accession>
<dbReference type="AlphaFoldDB" id="A0A6L8K9L0"/>
<dbReference type="SUPFAM" id="SSF54523">
    <property type="entry name" value="Pili subunits"/>
    <property type="match status" value="1"/>
</dbReference>
<dbReference type="PANTHER" id="PTHR30093:SF44">
    <property type="entry name" value="TYPE II SECRETION SYSTEM CORE PROTEIN G"/>
    <property type="match status" value="1"/>
</dbReference>
<keyword evidence="4 6" id="KW-1133">Transmembrane helix</keyword>
<keyword evidence="8" id="KW-1185">Reference proteome</keyword>
<dbReference type="PROSITE" id="PS00409">
    <property type="entry name" value="PROKAR_NTER_METHYL"/>
    <property type="match status" value="1"/>
</dbReference>
<keyword evidence="3 6" id="KW-0812">Transmembrane</keyword>
<dbReference type="RefSeq" id="WP_161006013.1">
    <property type="nucleotide sequence ID" value="NZ_WWCN01000004.1"/>
</dbReference>
<gene>
    <name evidence="7" type="ORF">GTP46_07595</name>
</gene>
<evidence type="ECO:0000313" key="8">
    <source>
        <dbReference type="Proteomes" id="UP000479335"/>
    </source>
</evidence>
<organism evidence="7 8">
    <name type="scientific">Duganella flavida</name>
    <dbReference type="NCBI Taxonomy" id="2692175"/>
    <lineage>
        <taxon>Bacteria</taxon>
        <taxon>Pseudomonadati</taxon>
        <taxon>Pseudomonadota</taxon>
        <taxon>Betaproteobacteria</taxon>
        <taxon>Burkholderiales</taxon>
        <taxon>Oxalobacteraceae</taxon>
        <taxon>Telluria group</taxon>
        <taxon>Duganella</taxon>
    </lineage>
</organism>
<dbReference type="GO" id="GO:0043683">
    <property type="term" value="P:type IV pilus assembly"/>
    <property type="evidence" value="ECO:0007669"/>
    <property type="project" value="InterPro"/>
</dbReference>
<dbReference type="Pfam" id="PF07963">
    <property type="entry name" value="N_methyl"/>
    <property type="match status" value="1"/>
</dbReference>
<dbReference type="EMBL" id="WWCN01000004">
    <property type="protein sequence ID" value="MYM22504.1"/>
    <property type="molecule type" value="Genomic_DNA"/>
</dbReference>
<evidence type="ECO:0000256" key="2">
    <source>
        <dbReference type="ARBA" id="ARBA00022481"/>
    </source>
</evidence>
<evidence type="ECO:0000256" key="6">
    <source>
        <dbReference type="SAM" id="Phobius"/>
    </source>
</evidence>
<keyword evidence="5 6" id="KW-0472">Membrane</keyword>
<name>A0A6L8K9L0_9BURK</name>
<dbReference type="Pfam" id="PF16732">
    <property type="entry name" value="ComP_DUS"/>
    <property type="match status" value="1"/>
</dbReference>
<comment type="subcellular location">
    <subcellularLocation>
        <location evidence="1">Membrane</location>
        <topology evidence="1">Single-pass membrane protein</topology>
    </subcellularLocation>
</comment>
<dbReference type="Gene3D" id="3.30.700.10">
    <property type="entry name" value="Glycoprotein, Type 4 Pilin"/>
    <property type="match status" value="1"/>
</dbReference>
<reference evidence="7 8" key="1">
    <citation type="submission" date="2019-12" db="EMBL/GenBank/DDBJ databases">
        <title>Novel species isolated from a subtropical stream in China.</title>
        <authorList>
            <person name="Lu H."/>
        </authorList>
    </citation>
    <scope>NUCLEOTIDE SEQUENCE [LARGE SCALE GENOMIC DNA]</scope>
    <source>
        <strain evidence="7 8">FT135W</strain>
    </source>
</reference>
<dbReference type="PANTHER" id="PTHR30093">
    <property type="entry name" value="GENERAL SECRETION PATHWAY PROTEIN G"/>
    <property type="match status" value="1"/>
</dbReference>
<comment type="caution">
    <text evidence="7">The sequence shown here is derived from an EMBL/GenBank/DDBJ whole genome shotgun (WGS) entry which is preliminary data.</text>
</comment>
<dbReference type="NCBIfam" id="TIGR02532">
    <property type="entry name" value="IV_pilin_GFxxxE"/>
    <property type="match status" value="1"/>
</dbReference>